<comment type="caution">
    <text evidence="2">The sequence shown here is derived from an EMBL/GenBank/DDBJ whole genome shotgun (WGS) entry which is preliminary data.</text>
</comment>
<feature type="domain" description="PB1" evidence="1">
    <location>
        <begin position="30"/>
        <end position="122"/>
    </location>
</feature>
<dbReference type="PANTHER" id="PTHR31066:SF60">
    <property type="entry name" value="PB1 DOMAIN-CONTAINING PROTEIN"/>
    <property type="match status" value="1"/>
</dbReference>
<dbReference type="AlphaFoldDB" id="A0ABD3AB97"/>
<sequence length="273" mass="31227">MAHEAWRIKAAADYKVRLMCSYGGKIQPRPHSNKLMYVGGDTKLITVDRNIEFSDIVKRLYSMCSFFKTDDVCIKYRLAGEDLDVLVSLIDHEDLENMMLEYDRLYQILSPKKPVRMRLFLFSVEQHPKPTSSSHHSGSDAPSNPDYLFGFDKDYDHHRRPVTPKKSSFDLELWKIPCTGRDKRVAAINAYNSSYVNGNQAHEVMSREGHVTGGVPRQQLAYHLPPMLPLGWQGKQGMVKIGMMNGNFWERPIYNFVPSIPSVPEQMKGGDKS</sequence>
<accession>A0ABD3AB97</accession>
<dbReference type="Gene3D" id="3.10.20.90">
    <property type="entry name" value="Phosphatidylinositol 3-kinase Catalytic Subunit, Chain A, domain 1"/>
    <property type="match status" value="1"/>
</dbReference>
<evidence type="ECO:0000259" key="1">
    <source>
        <dbReference type="SMART" id="SM00666"/>
    </source>
</evidence>
<organism evidence="2 3">
    <name type="scientific">Cinchona calisaya</name>
    <dbReference type="NCBI Taxonomy" id="153742"/>
    <lineage>
        <taxon>Eukaryota</taxon>
        <taxon>Viridiplantae</taxon>
        <taxon>Streptophyta</taxon>
        <taxon>Embryophyta</taxon>
        <taxon>Tracheophyta</taxon>
        <taxon>Spermatophyta</taxon>
        <taxon>Magnoliopsida</taxon>
        <taxon>eudicotyledons</taxon>
        <taxon>Gunneridae</taxon>
        <taxon>Pentapetalae</taxon>
        <taxon>asterids</taxon>
        <taxon>lamiids</taxon>
        <taxon>Gentianales</taxon>
        <taxon>Rubiaceae</taxon>
        <taxon>Cinchonoideae</taxon>
        <taxon>Cinchoneae</taxon>
        <taxon>Cinchona</taxon>
    </lineage>
</organism>
<dbReference type="CDD" id="cd06410">
    <property type="entry name" value="PB1_UP2"/>
    <property type="match status" value="1"/>
</dbReference>
<keyword evidence="3" id="KW-1185">Reference proteome</keyword>
<proteinExistence type="predicted"/>
<dbReference type="SUPFAM" id="SSF54277">
    <property type="entry name" value="CAD &amp; PB1 domains"/>
    <property type="match status" value="1"/>
</dbReference>
<dbReference type="EMBL" id="JBJUIK010000005">
    <property type="protein sequence ID" value="KAL3526953.1"/>
    <property type="molecule type" value="Genomic_DNA"/>
</dbReference>
<dbReference type="InterPro" id="IPR000270">
    <property type="entry name" value="PB1_dom"/>
</dbReference>
<protein>
    <recommendedName>
        <fullName evidence="1">PB1 domain-containing protein</fullName>
    </recommendedName>
</protein>
<dbReference type="InterPro" id="IPR053198">
    <property type="entry name" value="Gynoecium_Dev_Regulator"/>
</dbReference>
<evidence type="ECO:0000313" key="3">
    <source>
        <dbReference type="Proteomes" id="UP001630127"/>
    </source>
</evidence>
<dbReference type="PANTHER" id="PTHR31066">
    <property type="entry name" value="OS05G0427100 PROTEIN-RELATED"/>
    <property type="match status" value="1"/>
</dbReference>
<evidence type="ECO:0000313" key="2">
    <source>
        <dbReference type="EMBL" id="KAL3526953.1"/>
    </source>
</evidence>
<name>A0ABD3AB97_9GENT</name>
<gene>
    <name evidence="2" type="ORF">ACH5RR_011609</name>
</gene>
<dbReference type="Pfam" id="PF00564">
    <property type="entry name" value="PB1"/>
    <property type="match status" value="1"/>
</dbReference>
<reference evidence="2 3" key="1">
    <citation type="submission" date="2024-11" db="EMBL/GenBank/DDBJ databases">
        <title>A near-complete genome assembly of Cinchona calisaya.</title>
        <authorList>
            <person name="Lian D.C."/>
            <person name="Zhao X.W."/>
            <person name="Wei L."/>
        </authorList>
    </citation>
    <scope>NUCLEOTIDE SEQUENCE [LARGE SCALE GENOMIC DNA]</scope>
    <source>
        <tissue evidence="2">Nenye</tissue>
    </source>
</reference>
<dbReference type="Proteomes" id="UP001630127">
    <property type="component" value="Unassembled WGS sequence"/>
</dbReference>
<dbReference type="SMART" id="SM00666">
    <property type="entry name" value="PB1"/>
    <property type="match status" value="1"/>
</dbReference>